<evidence type="ECO:0000313" key="2">
    <source>
        <dbReference type="Proteomes" id="UP000295509"/>
    </source>
</evidence>
<reference evidence="1 2" key="1">
    <citation type="submission" date="2019-03" db="EMBL/GenBank/DDBJ databases">
        <title>Genomic Encyclopedia of Type Strains, Phase III (KMG-III): the genomes of soil and plant-associated and newly described type strains.</title>
        <authorList>
            <person name="Whitman W."/>
        </authorList>
    </citation>
    <scope>NUCLEOTIDE SEQUENCE [LARGE SCALE GENOMIC DNA]</scope>
    <source>
        <strain evidence="1 2">LMG 29544</strain>
    </source>
</reference>
<dbReference type="EMBL" id="SORE01000004">
    <property type="protein sequence ID" value="TDY52930.1"/>
    <property type="molecule type" value="Genomic_DNA"/>
</dbReference>
<accession>A0A4R8LXI1</accession>
<evidence type="ECO:0000313" key="1">
    <source>
        <dbReference type="EMBL" id="TDY52930.1"/>
    </source>
</evidence>
<keyword evidence="2" id="KW-1185">Reference proteome</keyword>
<dbReference type="Proteomes" id="UP000295509">
    <property type="component" value="Unassembled WGS sequence"/>
</dbReference>
<dbReference type="AlphaFoldDB" id="A0A4R8LXI1"/>
<organism evidence="1 2">
    <name type="scientific">Paraburkholderia rhizosphaerae</name>
    <dbReference type="NCBI Taxonomy" id="480658"/>
    <lineage>
        <taxon>Bacteria</taxon>
        <taxon>Pseudomonadati</taxon>
        <taxon>Pseudomonadota</taxon>
        <taxon>Betaproteobacteria</taxon>
        <taxon>Burkholderiales</taxon>
        <taxon>Burkholderiaceae</taxon>
        <taxon>Paraburkholderia</taxon>
    </lineage>
</organism>
<comment type="caution">
    <text evidence="1">The sequence shown here is derived from an EMBL/GenBank/DDBJ whole genome shotgun (WGS) entry which is preliminary data.</text>
</comment>
<name>A0A4R8LXI1_9BURK</name>
<proteinExistence type="predicted"/>
<protein>
    <submittedName>
        <fullName evidence="1">Uncharacterized protein</fullName>
    </submittedName>
</protein>
<sequence>MLRRILHRSFLWAIWRWWSSNTRACDAHCRGAFAELALRDPGARYAMRASGVADFPVARLARR</sequence>
<gene>
    <name evidence="1" type="ORF">BX592_104216</name>
</gene>